<name>A0A1B2J4Z2_CHISP</name>
<feature type="signal peptide" evidence="1">
    <location>
        <begin position="1"/>
        <end position="17"/>
    </location>
</feature>
<sequence length="194" mass="20947">MLQSFILILCCLTACRAAATSQAAVPPPATPQVYCGELPNQIYSCLKLHNIHPGVSTGNCLRTSDSCEKLSCVLREGGMLVDSKLNKTKAAEYYDNFGVENPQWAAAVTRVKAECVERDLPAQGTYLDCPAYDLMWCALTAFIKNAQPSQWSTSDKCAISKQFAASCPFCPESCFAPAVPIGSCNACYSLPRTP</sequence>
<keyword evidence="1" id="KW-0732">Signal</keyword>
<feature type="chain" id="PRO_5008539274" evidence="1">
    <location>
        <begin position="18"/>
        <end position="194"/>
    </location>
</feature>
<organism evidence="2">
    <name type="scientific">Chilo suppressalis</name>
    <name type="common">Asiatic rice borer moth</name>
    <dbReference type="NCBI Taxonomy" id="168631"/>
    <lineage>
        <taxon>Eukaryota</taxon>
        <taxon>Metazoa</taxon>
        <taxon>Ecdysozoa</taxon>
        <taxon>Arthropoda</taxon>
        <taxon>Hexapoda</taxon>
        <taxon>Insecta</taxon>
        <taxon>Pterygota</taxon>
        <taxon>Neoptera</taxon>
        <taxon>Endopterygota</taxon>
        <taxon>Lepidoptera</taxon>
        <taxon>Glossata</taxon>
        <taxon>Ditrysia</taxon>
        <taxon>Pyraloidea</taxon>
        <taxon>Crambidae</taxon>
        <taxon>Crambinae</taxon>
        <taxon>Chilo</taxon>
    </lineage>
</organism>
<evidence type="ECO:0000256" key="1">
    <source>
        <dbReference type="SAM" id="SignalP"/>
    </source>
</evidence>
<evidence type="ECO:0000313" key="2">
    <source>
        <dbReference type="EMBL" id="ANZ73034.1"/>
    </source>
</evidence>
<protein>
    <submittedName>
        <fullName evidence="2">Odorant-binding protein 4</fullName>
    </submittedName>
</protein>
<dbReference type="EMBL" id="KU664501">
    <property type="protein sequence ID" value="ANZ73034.1"/>
    <property type="molecule type" value="mRNA"/>
</dbReference>
<accession>A0A1B2J4Z2</accession>
<dbReference type="AlphaFoldDB" id="A0A1B2J4Z2"/>
<dbReference type="Gene3D" id="1.10.238.270">
    <property type="match status" value="1"/>
</dbReference>
<proteinExistence type="evidence at transcript level"/>
<reference evidence="2" key="1">
    <citation type="submission" date="2016-01" db="EMBL/GenBank/DDBJ databases">
        <title>Identification of novel odorant binding protein genes of Chilo suppressalis (Walker).</title>
        <authorList>
            <person name="Yang K."/>
            <person name="Dong S.-L."/>
        </authorList>
    </citation>
    <scope>NUCLEOTIDE SEQUENCE</scope>
</reference>
<dbReference type="OrthoDB" id="7410140at2759"/>